<evidence type="ECO:0000256" key="1">
    <source>
        <dbReference type="SAM" id="MobiDB-lite"/>
    </source>
</evidence>
<organism evidence="3 4">
    <name type="scientific">Rhodotorula paludigena</name>
    <dbReference type="NCBI Taxonomy" id="86838"/>
    <lineage>
        <taxon>Eukaryota</taxon>
        <taxon>Fungi</taxon>
        <taxon>Dikarya</taxon>
        <taxon>Basidiomycota</taxon>
        <taxon>Pucciniomycotina</taxon>
        <taxon>Microbotryomycetes</taxon>
        <taxon>Sporidiobolales</taxon>
        <taxon>Sporidiobolaceae</taxon>
        <taxon>Rhodotorula</taxon>
    </lineage>
</organism>
<dbReference type="InterPro" id="IPR011009">
    <property type="entry name" value="Kinase-like_dom_sf"/>
</dbReference>
<dbReference type="Pfam" id="PF01636">
    <property type="entry name" value="APH"/>
    <property type="match status" value="1"/>
</dbReference>
<evidence type="ECO:0000313" key="3">
    <source>
        <dbReference type="EMBL" id="GJN87351.1"/>
    </source>
</evidence>
<feature type="compositionally biased region" description="Pro residues" evidence="1">
    <location>
        <begin position="1"/>
        <end position="11"/>
    </location>
</feature>
<dbReference type="AlphaFoldDB" id="A0AAV5G4J8"/>
<name>A0AAV5G4J8_9BASI</name>
<protein>
    <recommendedName>
        <fullName evidence="2">Aminoglycoside phosphotransferase domain-containing protein</fullName>
    </recommendedName>
</protein>
<sequence length="335" mass="36252">MTNESPAPPRLPLGDRNNATSGGNANAPGSRITAKKVVLRERPARPDFPASPRLSAFDRAHRFSLADNYLGFCGDAKLVIRNEALDGERVIKRLPAGIIVKEGPGVRIDEAYSLSLARTAGLKVPQILGFDEKDGCGYLFMEDVEGEALQYAWPRLSLEQQKRVVDEVVAQLALLRTQTSTTIGTCTGRAPPRLLGKAGNVAFATIADYCDAIEAICPRLRLESGIDGASRAFDETRNSPQPSFRFHHGDVSPRNIIVSPTGTLASIIDWGDAAFLPDGFEYADAILEEHHLRGQPGSRSLLQAVKAASTEVEARRGSLIARWLSVLEEALVAVD</sequence>
<proteinExistence type="predicted"/>
<gene>
    <name evidence="3" type="ORF">Rhopal_000300-T1</name>
</gene>
<accession>A0AAV5G4J8</accession>
<dbReference type="EMBL" id="BQKY01000001">
    <property type="protein sequence ID" value="GJN87351.1"/>
    <property type="molecule type" value="Genomic_DNA"/>
</dbReference>
<comment type="caution">
    <text evidence="3">The sequence shown here is derived from an EMBL/GenBank/DDBJ whole genome shotgun (WGS) entry which is preliminary data.</text>
</comment>
<evidence type="ECO:0000259" key="2">
    <source>
        <dbReference type="Pfam" id="PF01636"/>
    </source>
</evidence>
<keyword evidence="4" id="KW-1185">Reference proteome</keyword>
<feature type="domain" description="Aminoglycoside phosphotransferase" evidence="2">
    <location>
        <begin position="110"/>
        <end position="308"/>
    </location>
</feature>
<dbReference type="Proteomes" id="UP001342314">
    <property type="component" value="Unassembled WGS sequence"/>
</dbReference>
<feature type="region of interest" description="Disordered" evidence="1">
    <location>
        <begin position="1"/>
        <end position="34"/>
    </location>
</feature>
<dbReference type="InterPro" id="IPR002575">
    <property type="entry name" value="Aminoglycoside_PTrfase"/>
</dbReference>
<dbReference type="SUPFAM" id="SSF56112">
    <property type="entry name" value="Protein kinase-like (PK-like)"/>
    <property type="match status" value="1"/>
</dbReference>
<dbReference type="PANTHER" id="PTHR21310:SF15">
    <property type="entry name" value="AMINOGLYCOSIDE PHOSPHOTRANSFERASE DOMAIN-CONTAINING PROTEIN"/>
    <property type="match status" value="1"/>
</dbReference>
<dbReference type="CDD" id="cd05120">
    <property type="entry name" value="APH_ChoK_like"/>
    <property type="match status" value="1"/>
</dbReference>
<reference evidence="3 4" key="1">
    <citation type="submission" date="2021-12" db="EMBL/GenBank/DDBJ databases">
        <title>High titer production of polyol ester of fatty acids by Rhodotorula paludigena BS15 towards product separation-free biomass refinery.</title>
        <authorList>
            <person name="Mano J."/>
            <person name="Ono H."/>
            <person name="Tanaka T."/>
            <person name="Naito K."/>
            <person name="Sushida H."/>
            <person name="Ike M."/>
            <person name="Tokuyasu K."/>
            <person name="Kitaoka M."/>
        </authorList>
    </citation>
    <scope>NUCLEOTIDE SEQUENCE [LARGE SCALE GENOMIC DNA]</scope>
    <source>
        <strain evidence="3 4">BS15</strain>
    </source>
</reference>
<dbReference type="PANTHER" id="PTHR21310">
    <property type="entry name" value="AMINOGLYCOSIDE PHOSPHOTRANSFERASE-RELATED-RELATED"/>
    <property type="match status" value="1"/>
</dbReference>
<dbReference type="InterPro" id="IPR051678">
    <property type="entry name" value="AGP_Transferase"/>
</dbReference>
<evidence type="ECO:0000313" key="4">
    <source>
        <dbReference type="Proteomes" id="UP001342314"/>
    </source>
</evidence>
<dbReference type="Gene3D" id="3.90.1200.10">
    <property type="match status" value="1"/>
</dbReference>